<protein>
    <submittedName>
        <fullName evidence="2">von Willebrand factor type A domain-containing protein</fullName>
    </submittedName>
</protein>
<gene>
    <name evidence="2" type="ORF">FNL39_110116</name>
</gene>
<accession>A0ABQ6YGI9</accession>
<dbReference type="Gene3D" id="1.20.120.1690">
    <property type="match status" value="1"/>
</dbReference>
<dbReference type="CDD" id="cd00198">
    <property type="entry name" value="vWFA"/>
    <property type="match status" value="1"/>
</dbReference>
<proteinExistence type="predicted"/>
<dbReference type="Gene3D" id="3.40.50.410">
    <property type="entry name" value="von Willebrand factor, type A domain"/>
    <property type="match status" value="1"/>
</dbReference>
<organism evidence="2 3">
    <name type="scientific">Nocardia caishijiensis</name>
    <dbReference type="NCBI Taxonomy" id="184756"/>
    <lineage>
        <taxon>Bacteria</taxon>
        <taxon>Bacillati</taxon>
        <taxon>Actinomycetota</taxon>
        <taxon>Actinomycetes</taxon>
        <taxon>Mycobacteriales</taxon>
        <taxon>Nocardiaceae</taxon>
        <taxon>Nocardia</taxon>
    </lineage>
</organism>
<comment type="caution">
    <text evidence="2">The sequence shown here is derived from an EMBL/GenBank/DDBJ whole genome shotgun (WGS) entry which is preliminary data.</text>
</comment>
<feature type="domain" description="VWFA" evidence="1">
    <location>
        <begin position="50"/>
        <end position="233"/>
    </location>
</feature>
<dbReference type="Pfam" id="PF13519">
    <property type="entry name" value="VWA_2"/>
    <property type="match status" value="1"/>
</dbReference>
<dbReference type="Gene3D" id="2.60.40.3670">
    <property type="match status" value="1"/>
</dbReference>
<dbReference type="Proteomes" id="UP000798951">
    <property type="component" value="Unassembled WGS sequence"/>
</dbReference>
<dbReference type="InterPro" id="IPR002035">
    <property type="entry name" value="VWF_A"/>
</dbReference>
<dbReference type="RefSeq" id="WP_067986908.1">
    <property type="nucleotide sequence ID" value="NZ_VMSD01000010.1"/>
</dbReference>
<dbReference type="InterPro" id="IPR041176">
    <property type="entry name" value="VWA_3_C"/>
</dbReference>
<evidence type="ECO:0000313" key="3">
    <source>
        <dbReference type="Proteomes" id="UP000798951"/>
    </source>
</evidence>
<reference evidence="2 3" key="1">
    <citation type="submission" date="2019-07" db="EMBL/GenBank/DDBJ databases">
        <title>Genomic Encyclopedia of Type Strains, Phase IV (KMG-IV): sequencing the most valuable type-strain genomes for metagenomic binning, comparative biology and taxonomic classification.</title>
        <authorList>
            <person name="Goeker M."/>
        </authorList>
    </citation>
    <scope>NUCLEOTIDE SEQUENCE [LARGE SCALE GENOMIC DNA]</scope>
    <source>
        <strain evidence="2 3">DSM 44831</strain>
    </source>
</reference>
<dbReference type="Pfam" id="PF18571">
    <property type="entry name" value="VWA_3_C"/>
    <property type="match status" value="1"/>
</dbReference>
<dbReference type="EMBL" id="VMSD01000010">
    <property type="protein sequence ID" value="KAF0844884.1"/>
    <property type="molecule type" value="Genomic_DNA"/>
</dbReference>
<name>A0ABQ6YGI9_9NOCA</name>
<keyword evidence="3" id="KW-1185">Reference proteome</keyword>
<dbReference type="InterPro" id="IPR036465">
    <property type="entry name" value="vWFA_dom_sf"/>
</dbReference>
<evidence type="ECO:0000259" key="1">
    <source>
        <dbReference type="PROSITE" id="PS50234"/>
    </source>
</evidence>
<dbReference type="SUPFAM" id="SSF53300">
    <property type="entry name" value="vWA-like"/>
    <property type="match status" value="1"/>
</dbReference>
<sequence>MSSPDTAGISIALDQNEFLAEGASVVDAVLTVTTGPELTAVATPPPRLEILIIDCSGSMGHQRKFENARTATRAALDEIPDGTAFAIIEGTEAARMIYPTGALSAPADRTNRTAAKRALDRLRPDGGTAMGSWLALARQVAAGHPGAQAHAILLTDGKNEHETPEQLATELDRAEGLFVCDCRGVGADWAAADLHKISSKLSGGADIVADPKDLAADFAAMMRSSAARVIPELTLRVWTPAGARVRMVKQVAPVLEDLTGRRTDTGAQVGDYPLSSWAAEEREYHLQIELEPAAPGREKLAGRLSVLAGEDVLGQGLVRAVWTTDSTLSTRISTRVAHYTGQVELAQAVREGLAARRDGDVSTATAKLRRAVELAAASGHESTAKLLRTVVEVDEKDGTVKLRGQVSAADELALDIRSTKTTRLRSEGS</sequence>
<evidence type="ECO:0000313" key="2">
    <source>
        <dbReference type="EMBL" id="KAF0844884.1"/>
    </source>
</evidence>
<dbReference type="SMART" id="SM00327">
    <property type="entry name" value="VWA"/>
    <property type="match status" value="1"/>
</dbReference>
<dbReference type="PROSITE" id="PS50234">
    <property type="entry name" value="VWFA"/>
    <property type="match status" value="1"/>
</dbReference>